<dbReference type="Proteomes" id="UP000462152">
    <property type="component" value="Unassembled WGS sequence"/>
</dbReference>
<dbReference type="InterPro" id="IPR004655">
    <property type="entry name" value="FabH"/>
</dbReference>
<comment type="function">
    <text evidence="9">Catalyzes the condensation reaction of fatty acid synthesis by the addition to an acyl acceptor of two carbons from malonyl-ACP. Catalyzes the first condensation reaction which initiates fatty acid synthesis and may therefore play a role in governing the total rate of fatty acid production. Possesses both acetoacetyl-ACP synthase and acetyl transacylase activities. Its substrate specificity determines the biosynthesis of branched-chain and/or straight-chain of fatty acids.</text>
</comment>
<keyword evidence="5 9" id="KW-0443">Lipid metabolism</keyword>
<sequence>MVTLNTRPLQKFSKILGLGTARPDVVVTNDDVCEWIDSSDEWIRTRTGISTRHRADSETSAMDLAIAAARDALQRSAVPPEEIDGVIVSTISHPYATPSLAAKLAHEIGVSPAAAYDISAACAGYCYGVGQADALVRAGAARNVLVVGVEKLSDFIDNSERSISFLLGDGAGAVVVGPSEEAGIGPTVWGSDGSKWETINMTHSLLEVRNRDWISDPVREDEKVWPTLYQDGPTVFRWAAWEMAKVAQQALDEAGVSAEDLGAFVPHQANMRIIDQLVKTLKLPDHVVVGRDIADAGNTSAASVPLAARRLLDEHPELSGRLALQIGFGAGLVYAAQVVVLP</sequence>
<organism evidence="12 13">
    <name type="scientific">Rothia koreensis</name>
    <dbReference type="NCBI Taxonomy" id="592378"/>
    <lineage>
        <taxon>Bacteria</taxon>
        <taxon>Bacillati</taxon>
        <taxon>Actinomycetota</taxon>
        <taxon>Actinomycetes</taxon>
        <taxon>Micrococcales</taxon>
        <taxon>Micrococcaceae</taxon>
        <taxon>Rothia</taxon>
    </lineage>
</organism>
<dbReference type="NCBIfam" id="TIGR00747">
    <property type="entry name" value="fabH"/>
    <property type="match status" value="1"/>
</dbReference>
<gene>
    <name evidence="9 12" type="primary">fabH</name>
    <name evidence="12" type="ORF">GMA10_02895</name>
</gene>
<dbReference type="InterPro" id="IPR013747">
    <property type="entry name" value="ACP_syn_III_C"/>
</dbReference>
<keyword evidence="7 9" id="KW-0511">Multifunctional enzyme</keyword>
<evidence type="ECO:0000256" key="2">
    <source>
        <dbReference type="ARBA" id="ARBA00022516"/>
    </source>
</evidence>
<dbReference type="EMBL" id="WOGT01000001">
    <property type="protein sequence ID" value="MUN54175.1"/>
    <property type="molecule type" value="Genomic_DNA"/>
</dbReference>
<comment type="pathway">
    <text evidence="9">Lipid metabolism; fatty acid biosynthesis.</text>
</comment>
<dbReference type="Pfam" id="PF08541">
    <property type="entry name" value="ACP_syn_III_C"/>
    <property type="match status" value="1"/>
</dbReference>
<proteinExistence type="inferred from homology"/>
<evidence type="ECO:0000256" key="8">
    <source>
        <dbReference type="ARBA" id="ARBA00023315"/>
    </source>
</evidence>
<evidence type="ECO:0000256" key="6">
    <source>
        <dbReference type="ARBA" id="ARBA00023160"/>
    </source>
</evidence>
<name>A0A7K1LG54_9MICC</name>
<comment type="catalytic activity">
    <reaction evidence="9">
        <text>malonyl-[ACP] + acetyl-CoA + H(+) = 3-oxobutanoyl-[ACP] + CO2 + CoA</text>
        <dbReference type="Rhea" id="RHEA:12080"/>
        <dbReference type="Rhea" id="RHEA-COMP:9623"/>
        <dbReference type="Rhea" id="RHEA-COMP:9625"/>
        <dbReference type="ChEBI" id="CHEBI:15378"/>
        <dbReference type="ChEBI" id="CHEBI:16526"/>
        <dbReference type="ChEBI" id="CHEBI:57287"/>
        <dbReference type="ChEBI" id="CHEBI:57288"/>
        <dbReference type="ChEBI" id="CHEBI:78449"/>
        <dbReference type="ChEBI" id="CHEBI:78450"/>
        <dbReference type="EC" id="2.3.1.180"/>
    </reaction>
</comment>
<comment type="subcellular location">
    <subcellularLocation>
        <location evidence="9">Cytoplasm</location>
    </subcellularLocation>
</comment>
<dbReference type="UniPathway" id="UPA00094"/>
<dbReference type="PANTHER" id="PTHR43091">
    <property type="entry name" value="3-OXOACYL-[ACYL-CARRIER-PROTEIN] SYNTHASE"/>
    <property type="match status" value="1"/>
</dbReference>
<reference evidence="12 13" key="1">
    <citation type="submission" date="2019-12" db="EMBL/GenBank/DDBJ databases">
        <authorList>
            <person name="Li J."/>
            <person name="Shi Y."/>
            <person name="Xu G."/>
            <person name="Xiao D."/>
            <person name="Ran X."/>
        </authorList>
    </citation>
    <scope>NUCLEOTIDE SEQUENCE [LARGE SCALE GENOMIC DNA]</scope>
    <source>
        <strain evidence="12 13">JCM 15915</strain>
    </source>
</reference>
<dbReference type="CDD" id="cd00830">
    <property type="entry name" value="KAS_III"/>
    <property type="match status" value="1"/>
</dbReference>
<keyword evidence="2 9" id="KW-0444">Lipid biosynthesis</keyword>
<dbReference type="SUPFAM" id="SSF53901">
    <property type="entry name" value="Thiolase-like"/>
    <property type="match status" value="1"/>
</dbReference>
<comment type="domain">
    <text evidence="9">The last Arg residue of the ACP-binding site is essential for the weak association between ACP/AcpP and FabH.</text>
</comment>
<dbReference type="GO" id="GO:0033818">
    <property type="term" value="F:beta-ketoacyl-acyl-carrier-protein synthase III activity"/>
    <property type="evidence" value="ECO:0007669"/>
    <property type="project" value="UniProtKB-UniRule"/>
</dbReference>
<protein>
    <recommendedName>
        <fullName evidence="9">Beta-ketoacyl-[acyl-carrier-protein] synthase III</fullName>
        <shortName evidence="9">Beta-ketoacyl-ACP synthase III</shortName>
        <shortName evidence="9">KAS III</shortName>
        <ecNumber evidence="9">2.3.1.180</ecNumber>
    </recommendedName>
    <alternativeName>
        <fullName evidence="9">3-oxoacyl-[acyl-carrier-protein] synthase 3</fullName>
    </alternativeName>
    <alternativeName>
        <fullName evidence="9">3-oxoacyl-[acyl-carrier-protein] synthase III</fullName>
    </alternativeName>
</protein>
<dbReference type="HAMAP" id="MF_01815">
    <property type="entry name" value="FabH"/>
    <property type="match status" value="1"/>
</dbReference>
<dbReference type="GO" id="GO:0006633">
    <property type="term" value="P:fatty acid biosynthetic process"/>
    <property type="evidence" value="ECO:0007669"/>
    <property type="project" value="UniProtKB-UniRule"/>
</dbReference>
<evidence type="ECO:0000313" key="13">
    <source>
        <dbReference type="Proteomes" id="UP000462152"/>
    </source>
</evidence>
<dbReference type="Gene3D" id="3.40.47.10">
    <property type="match status" value="2"/>
</dbReference>
<feature type="region of interest" description="ACP-binding" evidence="9">
    <location>
        <begin position="268"/>
        <end position="272"/>
    </location>
</feature>
<keyword evidence="3 9" id="KW-0808">Transferase</keyword>
<dbReference type="AlphaFoldDB" id="A0A7K1LG54"/>
<dbReference type="GO" id="GO:0005737">
    <property type="term" value="C:cytoplasm"/>
    <property type="evidence" value="ECO:0007669"/>
    <property type="project" value="UniProtKB-SubCell"/>
</dbReference>
<evidence type="ECO:0000256" key="4">
    <source>
        <dbReference type="ARBA" id="ARBA00022832"/>
    </source>
</evidence>
<dbReference type="NCBIfam" id="NF006829">
    <property type="entry name" value="PRK09352.1"/>
    <property type="match status" value="1"/>
</dbReference>
<evidence type="ECO:0000256" key="9">
    <source>
        <dbReference type="HAMAP-Rule" id="MF_01815"/>
    </source>
</evidence>
<dbReference type="PANTHER" id="PTHR43091:SF1">
    <property type="entry name" value="BETA-KETOACYL-[ACYL-CARRIER-PROTEIN] SYNTHASE III, CHLOROPLASTIC"/>
    <property type="match status" value="1"/>
</dbReference>
<feature type="active site" evidence="9">
    <location>
        <position position="267"/>
    </location>
</feature>
<keyword evidence="9" id="KW-0963">Cytoplasm</keyword>
<feature type="domain" description="Beta-ketoacyl-[acyl-carrier-protein] synthase III N-terminal" evidence="11">
    <location>
        <begin position="116"/>
        <end position="193"/>
    </location>
</feature>
<keyword evidence="4 9" id="KW-0276">Fatty acid metabolism</keyword>
<evidence type="ECO:0000259" key="10">
    <source>
        <dbReference type="Pfam" id="PF08541"/>
    </source>
</evidence>
<dbReference type="InterPro" id="IPR016039">
    <property type="entry name" value="Thiolase-like"/>
</dbReference>
<evidence type="ECO:0000256" key="5">
    <source>
        <dbReference type="ARBA" id="ARBA00023098"/>
    </source>
</evidence>
<comment type="similarity">
    <text evidence="1 9">Belongs to the thiolase-like superfamily. FabH family.</text>
</comment>
<comment type="subunit">
    <text evidence="9">Homodimer.</text>
</comment>
<evidence type="ECO:0000313" key="12">
    <source>
        <dbReference type="EMBL" id="MUN54175.1"/>
    </source>
</evidence>
<evidence type="ECO:0000259" key="11">
    <source>
        <dbReference type="Pfam" id="PF08545"/>
    </source>
</evidence>
<evidence type="ECO:0000256" key="1">
    <source>
        <dbReference type="ARBA" id="ARBA00008642"/>
    </source>
</evidence>
<dbReference type="OrthoDB" id="9815506at2"/>
<dbReference type="GO" id="GO:0004315">
    <property type="term" value="F:3-oxoacyl-[acyl-carrier-protein] synthase activity"/>
    <property type="evidence" value="ECO:0007669"/>
    <property type="project" value="InterPro"/>
</dbReference>
<keyword evidence="6 9" id="KW-0275">Fatty acid biosynthesis</keyword>
<keyword evidence="8 9" id="KW-0012">Acyltransferase</keyword>
<accession>A0A7K1LG54</accession>
<dbReference type="Pfam" id="PF08545">
    <property type="entry name" value="ACP_syn_III"/>
    <property type="match status" value="1"/>
</dbReference>
<feature type="active site" evidence="9">
    <location>
        <position position="298"/>
    </location>
</feature>
<feature type="domain" description="Beta-ketoacyl-[acyl-carrier-protein] synthase III C-terminal" evidence="10">
    <location>
        <begin position="251"/>
        <end position="339"/>
    </location>
</feature>
<evidence type="ECO:0000256" key="7">
    <source>
        <dbReference type="ARBA" id="ARBA00023268"/>
    </source>
</evidence>
<evidence type="ECO:0000256" key="3">
    <source>
        <dbReference type="ARBA" id="ARBA00022679"/>
    </source>
</evidence>
<feature type="active site" evidence="9">
    <location>
        <position position="122"/>
    </location>
</feature>
<comment type="caution">
    <text evidence="12">The sequence shown here is derived from an EMBL/GenBank/DDBJ whole genome shotgun (WGS) entry which is preliminary data.</text>
</comment>
<keyword evidence="13" id="KW-1185">Reference proteome</keyword>
<dbReference type="EC" id="2.3.1.180" evidence="9"/>
<dbReference type="InterPro" id="IPR013751">
    <property type="entry name" value="ACP_syn_III_N"/>
</dbReference>